<feature type="transmembrane region" description="Helical" evidence="6">
    <location>
        <begin position="342"/>
        <end position="365"/>
    </location>
</feature>
<evidence type="ECO:0000256" key="1">
    <source>
        <dbReference type="ARBA" id="ARBA00004651"/>
    </source>
</evidence>
<evidence type="ECO:0000313" key="7">
    <source>
        <dbReference type="EMBL" id="MCB8878933.1"/>
    </source>
</evidence>
<dbReference type="InterPro" id="IPR005495">
    <property type="entry name" value="LptG/LptF_permease"/>
</dbReference>
<keyword evidence="8" id="KW-1185">Reference proteome</keyword>
<dbReference type="Pfam" id="PF03739">
    <property type="entry name" value="LptF_LptG"/>
    <property type="match status" value="1"/>
</dbReference>
<keyword evidence="4 6" id="KW-1133">Transmembrane helix</keyword>
<dbReference type="PANTHER" id="PTHR33529">
    <property type="entry name" value="SLR0882 PROTEIN-RELATED"/>
    <property type="match status" value="1"/>
</dbReference>
<keyword evidence="5 6" id="KW-0472">Membrane</keyword>
<reference evidence="7 8" key="1">
    <citation type="journal article" date="2021" name="Microorganisms">
        <title>Acidisoma silvae sp. nov. and Acidisomacellulosilytica sp. nov., Two Acidophilic Bacteria Isolated from Decaying Wood, Hydrolyzing Cellulose and Producing Poly-3-hydroxybutyrate.</title>
        <authorList>
            <person name="Mieszkin S."/>
            <person name="Pouder E."/>
            <person name="Uroz S."/>
            <person name="Simon-Colin C."/>
            <person name="Alain K."/>
        </authorList>
    </citation>
    <scope>NUCLEOTIDE SEQUENCE [LARGE SCALE GENOMIC DNA]</scope>
    <source>
        <strain evidence="7 8">HW T5.17</strain>
    </source>
</reference>
<evidence type="ECO:0000256" key="3">
    <source>
        <dbReference type="ARBA" id="ARBA00022692"/>
    </source>
</evidence>
<feature type="transmembrane region" description="Helical" evidence="6">
    <location>
        <begin position="312"/>
        <end position="330"/>
    </location>
</feature>
<accession>A0A963YZA1</accession>
<feature type="transmembrane region" description="Helical" evidence="6">
    <location>
        <begin position="285"/>
        <end position="306"/>
    </location>
</feature>
<dbReference type="RefSeq" id="WP_227305264.1">
    <property type="nucleotide sequence ID" value="NZ_JAESVA010000001.1"/>
</dbReference>
<protein>
    <submittedName>
        <fullName evidence="7">LPS export ABC transporter permease LptG</fullName>
    </submittedName>
</protein>
<dbReference type="InterPro" id="IPR030923">
    <property type="entry name" value="LptG"/>
</dbReference>
<keyword evidence="2" id="KW-1003">Cell membrane</keyword>
<name>A0A963YZA1_9PROT</name>
<comment type="caution">
    <text evidence="7">The sequence shown here is derived from an EMBL/GenBank/DDBJ whole genome shotgun (WGS) entry which is preliminary data.</text>
</comment>
<dbReference type="GO" id="GO:0015920">
    <property type="term" value="P:lipopolysaccharide transport"/>
    <property type="evidence" value="ECO:0007669"/>
    <property type="project" value="TreeGrafter"/>
</dbReference>
<evidence type="ECO:0000256" key="2">
    <source>
        <dbReference type="ARBA" id="ARBA00022475"/>
    </source>
</evidence>
<dbReference type="PANTHER" id="PTHR33529:SF2">
    <property type="entry name" value="LIPOPOLYSACCHARIDE EXPORT SYSTEM PERMEASE PROTEIN LPTG"/>
    <property type="match status" value="1"/>
</dbReference>
<gene>
    <name evidence="7" type="primary">lptG</name>
    <name evidence="7" type="ORF">ACELLULO517_01715</name>
</gene>
<dbReference type="NCBIfam" id="TIGR04408">
    <property type="entry name" value="LptG_lptG"/>
    <property type="match status" value="1"/>
</dbReference>
<dbReference type="GO" id="GO:0055085">
    <property type="term" value="P:transmembrane transport"/>
    <property type="evidence" value="ECO:0007669"/>
    <property type="project" value="InterPro"/>
</dbReference>
<evidence type="ECO:0000256" key="4">
    <source>
        <dbReference type="ARBA" id="ARBA00022989"/>
    </source>
</evidence>
<keyword evidence="3 6" id="KW-0812">Transmembrane</keyword>
<comment type="subcellular location">
    <subcellularLocation>
        <location evidence="1">Cell membrane</location>
        <topology evidence="1">Multi-pass membrane protein</topology>
    </subcellularLocation>
</comment>
<proteinExistence type="predicted"/>
<organism evidence="7 8">
    <name type="scientific">Acidisoma cellulosilyticum</name>
    <dbReference type="NCBI Taxonomy" id="2802395"/>
    <lineage>
        <taxon>Bacteria</taxon>
        <taxon>Pseudomonadati</taxon>
        <taxon>Pseudomonadota</taxon>
        <taxon>Alphaproteobacteria</taxon>
        <taxon>Acetobacterales</taxon>
        <taxon>Acidocellaceae</taxon>
        <taxon>Acidisoma</taxon>
    </lineage>
</organism>
<dbReference type="Proteomes" id="UP000721844">
    <property type="component" value="Unassembled WGS sequence"/>
</dbReference>
<dbReference type="GO" id="GO:0043190">
    <property type="term" value="C:ATP-binding cassette (ABC) transporter complex"/>
    <property type="evidence" value="ECO:0007669"/>
    <property type="project" value="InterPro"/>
</dbReference>
<evidence type="ECO:0000256" key="5">
    <source>
        <dbReference type="ARBA" id="ARBA00023136"/>
    </source>
</evidence>
<dbReference type="AlphaFoldDB" id="A0A963YZA1"/>
<feature type="transmembrane region" description="Helical" evidence="6">
    <location>
        <begin position="57"/>
        <end position="81"/>
    </location>
</feature>
<evidence type="ECO:0000256" key="6">
    <source>
        <dbReference type="SAM" id="Phobius"/>
    </source>
</evidence>
<sequence>MFLSRILATYISRLFMLSVIAMLGALTGLVSLFDFLELLRRSATRPDASFGLVVEMALLRMPWAILEILPFAVLLGGIWAFWRLARSSELVVARAAGLSAFQFLLGPIFCAFGLGVFGVVAVSPVSAMLFAKANALEETFLDAGGGPLALNGGQLWLRQGDETRQHGGVAIIHANGVKMSNKVLTTGPMTVFRIGSNDKMIDRIEAQSARLTPGDWLLADARVLIPGQVPTAPQSLSLPTELNVNRIQQSFAAPDALSFWQLPGFIRILQKAGFSTVAHRLRFQALLALPLLCATMSLVAAGFSMQTSRRGGIARMIGGGVASGFALFMLSQVAQQFGQSGALPVVLAAWAPAAAGLMLALSLLLHLEDG</sequence>
<feature type="transmembrane region" description="Helical" evidence="6">
    <location>
        <begin position="101"/>
        <end position="122"/>
    </location>
</feature>
<dbReference type="EMBL" id="JAESVA010000001">
    <property type="protein sequence ID" value="MCB8878933.1"/>
    <property type="molecule type" value="Genomic_DNA"/>
</dbReference>
<evidence type="ECO:0000313" key="8">
    <source>
        <dbReference type="Proteomes" id="UP000721844"/>
    </source>
</evidence>
<feature type="transmembrane region" description="Helical" evidence="6">
    <location>
        <begin position="14"/>
        <end position="36"/>
    </location>
</feature>